<organism evidence="13 14">
    <name type="scientific">Sphingomonas abaci</name>
    <dbReference type="NCBI Taxonomy" id="237611"/>
    <lineage>
        <taxon>Bacteria</taxon>
        <taxon>Pseudomonadati</taxon>
        <taxon>Pseudomonadota</taxon>
        <taxon>Alphaproteobacteria</taxon>
        <taxon>Sphingomonadales</taxon>
        <taxon>Sphingomonadaceae</taxon>
        <taxon>Sphingomonas</taxon>
    </lineage>
</organism>
<proteinExistence type="inferred from homology"/>
<dbReference type="PANTHER" id="PTHR38831">
    <property type="entry name" value="TYPE II SECRETION SYSTEM PROTEIN K"/>
    <property type="match status" value="1"/>
</dbReference>
<evidence type="ECO:0000256" key="7">
    <source>
        <dbReference type="ARBA" id="ARBA00022927"/>
    </source>
</evidence>
<gene>
    <name evidence="13" type="ORF">GGQ96_001318</name>
</gene>
<comment type="similarity">
    <text evidence="2 10">Belongs to the GSP K family.</text>
</comment>
<reference evidence="13 14" key="1">
    <citation type="submission" date="2020-08" db="EMBL/GenBank/DDBJ databases">
        <title>Genomic Encyclopedia of Type Strains, Phase IV (KMG-IV): sequencing the most valuable type-strain genomes for metagenomic binning, comparative biology and taxonomic classification.</title>
        <authorList>
            <person name="Goeker M."/>
        </authorList>
    </citation>
    <scope>NUCLEOTIDE SEQUENCE [LARGE SCALE GENOMIC DNA]</scope>
    <source>
        <strain evidence="13 14">DSM 15867</strain>
    </source>
</reference>
<evidence type="ECO:0000256" key="8">
    <source>
        <dbReference type="ARBA" id="ARBA00022989"/>
    </source>
</evidence>
<evidence type="ECO:0000256" key="10">
    <source>
        <dbReference type="PIRNR" id="PIRNR002786"/>
    </source>
</evidence>
<evidence type="ECO:0000256" key="6">
    <source>
        <dbReference type="ARBA" id="ARBA00022692"/>
    </source>
</evidence>
<dbReference type="Gene3D" id="3.30.1300.30">
    <property type="entry name" value="GSPII I/J protein-like"/>
    <property type="match status" value="1"/>
</dbReference>
<evidence type="ECO:0000256" key="4">
    <source>
        <dbReference type="ARBA" id="ARBA00022475"/>
    </source>
</evidence>
<evidence type="ECO:0000256" key="1">
    <source>
        <dbReference type="ARBA" id="ARBA00004533"/>
    </source>
</evidence>
<keyword evidence="8" id="KW-1133">Transmembrane helix</keyword>
<evidence type="ECO:0000256" key="5">
    <source>
        <dbReference type="ARBA" id="ARBA00022519"/>
    </source>
</evidence>
<keyword evidence="7" id="KW-0653">Protein transport</keyword>
<comment type="subcellular location">
    <subcellularLocation>
        <location evidence="1 10">Cell inner membrane</location>
    </subcellularLocation>
</comment>
<dbReference type="RefSeq" id="WP_343058947.1">
    <property type="nucleotide sequence ID" value="NZ_JACHNY010000002.1"/>
</dbReference>
<dbReference type="NCBIfam" id="NF037980">
    <property type="entry name" value="T2SS_GspK"/>
    <property type="match status" value="1"/>
</dbReference>
<comment type="caution">
    <text evidence="13">The sequence shown here is derived from an EMBL/GenBank/DDBJ whole genome shotgun (WGS) entry which is preliminary data.</text>
</comment>
<evidence type="ECO:0000256" key="2">
    <source>
        <dbReference type="ARBA" id="ARBA00007246"/>
    </source>
</evidence>
<evidence type="ECO:0000256" key="9">
    <source>
        <dbReference type="ARBA" id="ARBA00023136"/>
    </source>
</evidence>
<dbReference type="GO" id="GO:0009306">
    <property type="term" value="P:protein secretion"/>
    <property type="evidence" value="ECO:0007669"/>
    <property type="project" value="InterPro"/>
</dbReference>
<dbReference type="PANTHER" id="PTHR38831:SF1">
    <property type="entry name" value="TYPE II SECRETION SYSTEM PROTEIN K-RELATED"/>
    <property type="match status" value="1"/>
</dbReference>
<dbReference type="InterPro" id="IPR045584">
    <property type="entry name" value="Pilin-like"/>
</dbReference>
<name>A0A7W7AHM5_9SPHN</name>
<sequence>MSERHGERGAALLTVLMLVAVVAVMAGAALEKLRLSTRLAANAAAADQARAYAVAAEAMATVRLGDLLTRSEGRVTLLGDWSDRPFPLPLPGGGLAVARVVDGGNCFNLNGLATSAGAPGLYQTAGLQRIQFARLMRLLGISGQSADQIAASAADWIDSDQDQQPGGAEDPFYTGQQTGYRTAGTLMADVSELRAVAGMTPDIYARLKPWVCALPVAEPSRINVNTLLPEQAPLLAMLAPDGTQSVDSVRALLLRRPPQGWSDALDLWKGATTPSDAAAQTAATTAWFRMTVDVTVPGAQLQERALIDASRLPVRLVARQWGEDT</sequence>
<protein>
    <recommendedName>
        <fullName evidence="10">Type II secretion system protein K</fullName>
    </recommendedName>
</protein>
<dbReference type="Proteomes" id="UP000574769">
    <property type="component" value="Unassembled WGS sequence"/>
</dbReference>
<dbReference type="SUPFAM" id="SSF158544">
    <property type="entry name" value="GspK insert domain-like"/>
    <property type="match status" value="2"/>
</dbReference>
<dbReference type="Gene3D" id="1.10.40.60">
    <property type="entry name" value="EpsJ-like"/>
    <property type="match status" value="2"/>
</dbReference>
<dbReference type="SUPFAM" id="SSF54523">
    <property type="entry name" value="Pili subunits"/>
    <property type="match status" value="1"/>
</dbReference>
<keyword evidence="6" id="KW-0812">Transmembrane</keyword>
<keyword evidence="3 10" id="KW-0813">Transport</keyword>
<accession>A0A7W7AHM5</accession>
<evidence type="ECO:0000256" key="3">
    <source>
        <dbReference type="ARBA" id="ARBA00022448"/>
    </source>
</evidence>
<feature type="domain" description="T2SS protein K first SAM-like" evidence="12">
    <location>
        <begin position="105"/>
        <end position="215"/>
    </location>
</feature>
<evidence type="ECO:0000259" key="11">
    <source>
        <dbReference type="Pfam" id="PF03934"/>
    </source>
</evidence>
<keyword evidence="4 10" id="KW-1003">Cell membrane</keyword>
<dbReference type="InterPro" id="IPR038072">
    <property type="entry name" value="GspK_central_sf"/>
</dbReference>
<dbReference type="EMBL" id="JACHNY010000002">
    <property type="protein sequence ID" value="MBB4617198.1"/>
    <property type="molecule type" value="Genomic_DNA"/>
</dbReference>
<dbReference type="PIRSF" id="PIRSF002786">
    <property type="entry name" value="XcpX"/>
    <property type="match status" value="1"/>
</dbReference>
<dbReference type="InterPro" id="IPR005628">
    <property type="entry name" value="GspK"/>
</dbReference>
<keyword evidence="9 10" id="KW-0472">Membrane</keyword>
<dbReference type="Pfam" id="PF03934">
    <property type="entry name" value="T2SSK"/>
    <property type="match status" value="1"/>
</dbReference>
<evidence type="ECO:0000313" key="14">
    <source>
        <dbReference type="Proteomes" id="UP000574769"/>
    </source>
</evidence>
<dbReference type="GO" id="GO:0005886">
    <property type="term" value="C:plasma membrane"/>
    <property type="evidence" value="ECO:0007669"/>
    <property type="project" value="UniProtKB-SubCell"/>
</dbReference>
<dbReference type="InterPro" id="IPR049179">
    <property type="entry name" value="T2SSK_SAM-like_2nd"/>
</dbReference>
<dbReference type="InterPro" id="IPR049031">
    <property type="entry name" value="T2SSK_SAM-like_1st"/>
</dbReference>
<dbReference type="Pfam" id="PF21687">
    <property type="entry name" value="T2SSK_1st"/>
    <property type="match status" value="1"/>
</dbReference>
<keyword evidence="14" id="KW-1185">Reference proteome</keyword>
<keyword evidence="5 10" id="KW-0997">Cell inner membrane</keyword>
<evidence type="ECO:0000259" key="12">
    <source>
        <dbReference type="Pfam" id="PF21687"/>
    </source>
</evidence>
<evidence type="ECO:0000313" key="13">
    <source>
        <dbReference type="EMBL" id="MBB4617198.1"/>
    </source>
</evidence>
<dbReference type="AlphaFoldDB" id="A0A7W7AHM5"/>
<feature type="domain" description="T2SS protein K second SAM-like" evidence="11">
    <location>
        <begin position="222"/>
        <end position="280"/>
    </location>
</feature>